<dbReference type="InterPro" id="IPR013783">
    <property type="entry name" value="Ig-like_fold"/>
</dbReference>
<dbReference type="SUPFAM" id="SSF49899">
    <property type="entry name" value="Concanavalin A-like lectins/glucanases"/>
    <property type="match status" value="1"/>
</dbReference>
<dbReference type="PANTHER" id="PTHR24100">
    <property type="entry name" value="BUTYROPHILIN"/>
    <property type="match status" value="1"/>
</dbReference>
<dbReference type="Gene3D" id="2.60.120.920">
    <property type="match status" value="1"/>
</dbReference>
<evidence type="ECO:0000313" key="16">
    <source>
        <dbReference type="RefSeq" id="XP_035871762.1"/>
    </source>
</evidence>
<dbReference type="PRINTS" id="PR01407">
    <property type="entry name" value="BUTYPHLNCDUF"/>
</dbReference>
<dbReference type="InterPro" id="IPR053896">
    <property type="entry name" value="BTN3A2-like_Ig-C"/>
</dbReference>
<feature type="signal peptide" evidence="12">
    <location>
        <begin position="1"/>
        <end position="27"/>
    </location>
</feature>
<dbReference type="CDD" id="cd05713">
    <property type="entry name" value="IgV_MOG_like"/>
    <property type="match status" value="1"/>
</dbReference>
<proteinExistence type="inferred from homology"/>
<comment type="subcellular location">
    <subcellularLocation>
        <location evidence="1">Membrane</location>
        <topology evidence="1">Single-pass type I membrane protein</topology>
    </subcellularLocation>
</comment>
<accession>A0A7E6CXZ6</accession>
<feature type="region of interest" description="Disordered" evidence="10">
    <location>
        <begin position="511"/>
        <end position="579"/>
    </location>
</feature>
<dbReference type="FunFam" id="2.60.40.10:FF:000208">
    <property type="entry name" value="Butyrophilin subfamily 1 member A1"/>
    <property type="match status" value="1"/>
</dbReference>
<dbReference type="Pfam" id="PF22705">
    <property type="entry name" value="C2-set_3"/>
    <property type="match status" value="1"/>
</dbReference>
<dbReference type="GeneID" id="114489470"/>
<evidence type="ECO:0000256" key="5">
    <source>
        <dbReference type="ARBA" id="ARBA00022989"/>
    </source>
</evidence>
<keyword evidence="8" id="KW-0325">Glycoprotein</keyword>
<evidence type="ECO:0000256" key="7">
    <source>
        <dbReference type="ARBA" id="ARBA00023157"/>
    </source>
</evidence>
<dbReference type="InterPro" id="IPR003879">
    <property type="entry name" value="Butyrophylin_SPRY"/>
</dbReference>
<dbReference type="InterPro" id="IPR003599">
    <property type="entry name" value="Ig_sub"/>
</dbReference>
<evidence type="ECO:0000259" key="13">
    <source>
        <dbReference type="PROSITE" id="PS50188"/>
    </source>
</evidence>
<dbReference type="PANTHER" id="PTHR24100:SF56">
    <property type="entry name" value="BUTYROPHILIN SUBFAMILY 3 MEMBER A3"/>
    <property type="match status" value="1"/>
</dbReference>
<evidence type="ECO:0000256" key="3">
    <source>
        <dbReference type="ARBA" id="ARBA00022692"/>
    </source>
</evidence>
<dbReference type="Pfam" id="PF07686">
    <property type="entry name" value="V-set"/>
    <property type="match status" value="1"/>
</dbReference>
<evidence type="ECO:0000256" key="9">
    <source>
        <dbReference type="ARBA" id="ARBA00023319"/>
    </source>
</evidence>
<feature type="domain" description="Ig-like" evidence="14">
    <location>
        <begin position="24"/>
        <end position="138"/>
    </location>
</feature>
<feature type="chain" id="PRO_5028829120" evidence="12">
    <location>
        <begin position="28"/>
        <end position="579"/>
    </location>
</feature>
<dbReference type="SMART" id="SM00449">
    <property type="entry name" value="SPRY"/>
    <property type="match status" value="1"/>
</dbReference>
<keyword evidence="15" id="KW-1185">Reference proteome</keyword>
<dbReference type="GO" id="GO:0009897">
    <property type="term" value="C:external side of plasma membrane"/>
    <property type="evidence" value="ECO:0007669"/>
    <property type="project" value="TreeGrafter"/>
</dbReference>
<dbReference type="Proteomes" id="UP000504628">
    <property type="component" value="Chromosome 14"/>
</dbReference>
<evidence type="ECO:0000256" key="1">
    <source>
        <dbReference type="ARBA" id="ARBA00004479"/>
    </source>
</evidence>
<dbReference type="GO" id="GO:0050852">
    <property type="term" value="P:T cell receptor signaling pathway"/>
    <property type="evidence" value="ECO:0007669"/>
    <property type="project" value="TreeGrafter"/>
</dbReference>
<sequence>MVRRLVLRLPALPVCLAVVQLLSPCSAQFAVVGPPEPIVAIEGEDAELPCHLSPEMSAETMELMWVRSSPRQVVHTYAHGQEDTPAAEYGGRTSILREDITVGKAALRIQDIRASDRGTYLCYFQDGDFFENAQVELKVAALGSDPHVEMKGYEAGGIRVECTSAGWYPQPQIQWRDARGHSLSAEGATAAADSQGLYAASASVILEDSSGEGVSCVIRNPLLGQERSSSRVSIAGPFFRNAQPWVVALSVTLPALLGLLAGTWYFLWRQQKKIQALSQEKERERSSKGEAPLQVVDTSPPQLQDQLRWTRIPYLPEGAKTLQYHSWKTALFQPADVFLDPDTAHPTLLVSEDKRSLQRVDTWQKLPENPKRFDWENCVLGCGSFISGKHFWEVEVGNRNDWRVGVCRESVSRKGGGKMVPENGFWTVGLNPGKGYQALTDPDTTLTNVSPPERVGVFLDCELGQVSFYNALDGSHIFTFPHTRFSGPLRPVFRVLTIHRTCLTICPAQKAGRSLVPDPGPDPSLETPVSLGTAGGNGDPQAEETSLLPAAQPGAEGPLDSKPLSKKTFTETTLSDGLH</sequence>
<dbReference type="GO" id="GO:0001817">
    <property type="term" value="P:regulation of cytokine production"/>
    <property type="evidence" value="ECO:0007669"/>
    <property type="project" value="TreeGrafter"/>
</dbReference>
<dbReference type="InterPro" id="IPR050504">
    <property type="entry name" value="IgSF_BTN/MOG"/>
</dbReference>
<dbReference type="InterPro" id="IPR013320">
    <property type="entry name" value="ConA-like_dom_sf"/>
</dbReference>
<keyword evidence="3 11" id="KW-0812">Transmembrane</keyword>
<dbReference type="InterPro" id="IPR003877">
    <property type="entry name" value="SPRY_dom"/>
</dbReference>
<dbReference type="FunFam" id="2.60.120.920:FF:000004">
    <property type="entry name" value="Butyrophilin subfamily 1 member A1"/>
    <property type="match status" value="1"/>
</dbReference>
<dbReference type="InterPro" id="IPR013106">
    <property type="entry name" value="Ig_V-set"/>
</dbReference>
<keyword evidence="5 11" id="KW-1133">Transmembrane helix</keyword>
<evidence type="ECO:0000256" key="6">
    <source>
        <dbReference type="ARBA" id="ARBA00023136"/>
    </source>
</evidence>
<dbReference type="GO" id="GO:0005102">
    <property type="term" value="F:signaling receptor binding"/>
    <property type="evidence" value="ECO:0007669"/>
    <property type="project" value="TreeGrafter"/>
</dbReference>
<name>A0A7E6CXZ6_9CHIR</name>
<keyword evidence="7" id="KW-1015">Disulfide bond</keyword>
<dbReference type="SUPFAM" id="SSF48726">
    <property type="entry name" value="Immunoglobulin"/>
    <property type="match status" value="2"/>
</dbReference>
<evidence type="ECO:0000256" key="8">
    <source>
        <dbReference type="ARBA" id="ARBA00023180"/>
    </source>
</evidence>
<feature type="compositionally biased region" description="Polar residues" evidence="10">
    <location>
        <begin position="570"/>
        <end position="579"/>
    </location>
</feature>
<protein>
    <submittedName>
        <fullName evidence="16">Butyrophilin subfamily 3 member A3-like</fullName>
    </submittedName>
</protein>
<dbReference type="FunFam" id="2.60.40.10:FF:000088">
    <property type="entry name" value="Butyrophilin subfamily 1 member A1"/>
    <property type="match status" value="1"/>
</dbReference>
<evidence type="ECO:0000256" key="11">
    <source>
        <dbReference type="SAM" id="Phobius"/>
    </source>
</evidence>
<feature type="transmembrane region" description="Helical" evidence="11">
    <location>
        <begin position="245"/>
        <end position="268"/>
    </location>
</feature>
<dbReference type="InterPro" id="IPR043136">
    <property type="entry name" value="B30.2/SPRY_sf"/>
</dbReference>
<dbReference type="SMART" id="SM00406">
    <property type="entry name" value="IGv"/>
    <property type="match status" value="1"/>
</dbReference>
<dbReference type="PROSITE" id="PS50835">
    <property type="entry name" value="IG_LIKE"/>
    <property type="match status" value="2"/>
</dbReference>
<keyword evidence="4 12" id="KW-0732">Signal</keyword>
<dbReference type="InterPro" id="IPR036179">
    <property type="entry name" value="Ig-like_dom_sf"/>
</dbReference>
<dbReference type="PROSITE" id="PS50188">
    <property type="entry name" value="B302_SPRY"/>
    <property type="match status" value="1"/>
</dbReference>
<evidence type="ECO:0000313" key="15">
    <source>
        <dbReference type="Proteomes" id="UP000504628"/>
    </source>
</evidence>
<dbReference type="Gene3D" id="2.60.40.10">
    <property type="entry name" value="Immunoglobulins"/>
    <property type="match status" value="2"/>
</dbReference>
<keyword evidence="9" id="KW-0393">Immunoglobulin domain</keyword>
<dbReference type="SMART" id="SM00589">
    <property type="entry name" value="PRY"/>
    <property type="match status" value="1"/>
</dbReference>
<dbReference type="InterPro" id="IPR006574">
    <property type="entry name" value="PRY"/>
</dbReference>
<evidence type="ECO:0000256" key="12">
    <source>
        <dbReference type="SAM" id="SignalP"/>
    </source>
</evidence>
<dbReference type="InterPro" id="IPR007110">
    <property type="entry name" value="Ig-like_dom"/>
</dbReference>
<dbReference type="Pfam" id="PF00622">
    <property type="entry name" value="SPRY"/>
    <property type="match status" value="1"/>
</dbReference>
<dbReference type="AlphaFoldDB" id="A0A7E6CXZ6"/>
<evidence type="ECO:0000256" key="4">
    <source>
        <dbReference type="ARBA" id="ARBA00022729"/>
    </source>
</evidence>
<dbReference type="RefSeq" id="XP_035871762.1">
    <property type="nucleotide sequence ID" value="XM_036015869.1"/>
</dbReference>
<dbReference type="InterPro" id="IPR001870">
    <property type="entry name" value="B30.2/SPRY"/>
</dbReference>
<gene>
    <name evidence="16" type="primary">LOC114489470</name>
</gene>
<comment type="similarity">
    <text evidence="2">Belongs to the immunoglobulin superfamily. BTN/MOG family.</text>
</comment>
<reference evidence="16" key="1">
    <citation type="submission" date="2025-08" db="UniProtKB">
        <authorList>
            <consortium name="RefSeq"/>
        </authorList>
    </citation>
    <scope>IDENTIFICATION</scope>
    <source>
        <tissue evidence="16">Muscle</tissue>
    </source>
</reference>
<dbReference type="SMART" id="SM00409">
    <property type="entry name" value="IG"/>
    <property type="match status" value="1"/>
</dbReference>
<feature type="domain" description="Ig-like" evidence="14">
    <location>
        <begin position="146"/>
        <end position="235"/>
    </location>
</feature>
<dbReference type="OrthoDB" id="8901134at2759"/>
<evidence type="ECO:0000259" key="14">
    <source>
        <dbReference type="PROSITE" id="PS50835"/>
    </source>
</evidence>
<dbReference type="InParanoid" id="A0A7E6CXZ6"/>
<keyword evidence="6 11" id="KW-0472">Membrane</keyword>
<organism evidence="15 16">
    <name type="scientific">Phyllostomus discolor</name>
    <name type="common">pale spear-nosed bat</name>
    <dbReference type="NCBI Taxonomy" id="89673"/>
    <lineage>
        <taxon>Eukaryota</taxon>
        <taxon>Metazoa</taxon>
        <taxon>Chordata</taxon>
        <taxon>Craniata</taxon>
        <taxon>Vertebrata</taxon>
        <taxon>Euteleostomi</taxon>
        <taxon>Mammalia</taxon>
        <taxon>Eutheria</taxon>
        <taxon>Laurasiatheria</taxon>
        <taxon>Chiroptera</taxon>
        <taxon>Yangochiroptera</taxon>
        <taxon>Phyllostomidae</taxon>
        <taxon>Phyllostominae</taxon>
        <taxon>Phyllostomus</taxon>
    </lineage>
</organism>
<dbReference type="Pfam" id="PF13765">
    <property type="entry name" value="PRY"/>
    <property type="match status" value="1"/>
</dbReference>
<evidence type="ECO:0000256" key="2">
    <source>
        <dbReference type="ARBA" id="ARBA00007591"/>
    </source>
</evidence>
<evidence type="ECO:0000256" key="10">
    <source>
        <dbReference type="SAM" id="MobiDB-lite"/>
    </source>
</evidence>
<feature type="domain" description="B30.2/SPRY" evidence="13">
    <location>
        <begin position="317"/>
        <end position="512"/>
    </location>
</feature>
<dbReference type="KEGG" id="pdic:114489470"/>